<dbReference type="InterPro" id="IPR034733">
    <property type="entry name" value="AcCoA_carboxyl_beta"/>
</dbReference>
<dbReference type="GO" id="GO:0005739">
    <property type="term" value="C:mitochondrion"/>
    <property type="evidence" value="ECO:0007669"/>
    <property type="project" value="TreeGrafter"/>
</dbReference>
<dbReference type="InterPro" id="IPR045190">
    <property type="entry name" value="MCCB/AccD1-like"/>
</dbReference>
<dbReference type="GO" id="GO:1905202">
    <property type="term" value="C:methylcrotonoyl-CoA carboxylase complex"/>
    <property type="evidence" value="ECO:0007669"/>
    <property type="project" value="TreeGrafter"/>
</dbReference>
<gene>
    <name evidence="4" type="ORF">QYM36_019571</name>
</gene>
<evidence type="ECO:0000313" key="4">
    <source>
        <dbReference type="EMBL" id="KAK2701788.1"/>
    </source>
</evidence>
<dbReference type="GO" id="GO:0006552">
    <property type="term" value="P:L-leucine catabolic process"/>
    <property type="evidence" value="ECO:0007669"/>
    <property type="project" value="TreeGrafter"/>
</dbReference>
<dbReference type="AlphaFoldDB" id="A0AA88KQW5"/>
<keyword evidence="5" id="KW-1185">Reference proteome</keyword>
<dbReference type="Gene3D" id="3.90.226.10">
    <property type="entry name" value="2-enoyl-CoA Hydratase, Chain A, domain 1"/>
    <property type="match status" value="1"/>
</dbReference>
<feature type="domain" description="Acetyl-coenzyme A carboxylase carboxyl transferase subunit beta" evidence="3">
    <location>
        <begin position="27"/>
        <end position="77"/>
    </location>
</feature>
<reference evidence="4" key="1">
    <citation type="submission" date="2023-07" db="EMBL/GenBank/DDBJ databases">
        <title>Chromosome-level genome assembly of Artemia franciscana.</title>
        <authorList>
            <person name="Jo E."/>
        </authorList>
    </citation>
    <scope>NUCLEOTIDE SEQUENCE</scope>
    <source>
        <tissue evidence="4">Whole body</tissue>
    </source>
</reference>
<evidence type="ECO:0000256" key="2">
    <source>
        <dbReference type="SAM" id="MobiDB-lite"/>
    </source>
</evidence>
<name>A0AA88KQW5_ARTSF</name>
<evidence type="ECO:0000259" key="3">
    <source>
        <dbReference type="Pfam" id="PF01039"/>
    </source>
</evidence>
<dbReference type="GO" id="GO:0004485">
    <property type="term" value="F:methylcrotonoyl-CoA carboxylase activity"/>
    <property type="evidence" value="ECO:0007669"/>
    <property type="project" value="TreeGrafter"/>
</dbReference>
<evidence type="ECO:0000256" key="1">
    <source>
        <dbReference type="ARBA" id="ARBA00006102"/>
    </source>
</evidence>
<sequence>MKKLSDELRSKIQVISQGGGQKAISRHKSKGKLLARERVALLTDPGSPFLELSQLAGYKLYGKEDVPAGGVITGIGRLPYCEYLLHGGLSWHEASLFDSSLASEKSGTAVQEGHNEELPGHREECDAT</sequence>
<accession>A0AA88KQW5</accession>
<dbReference type="Proteomes" id="UP001187531">
    <property type="component" value="Unassembled WGS sequence"/>
</dbReference>
<dbReference type="EMBL" id="JAVRJZ010001688">
    <property type="protein sequence ID" value="KAK2701788.1"/>
    <property type="molecule type" value="Genomic_DNA"/>
</dbReference>
<dbReference type="SUPFAM" id="SSF52096">
    <property type="entry name" value="ClpP/crotonase"/>
    <property type="match status" value="1"/>
</dbReference>
<comment type="similarity">
    <text evidence="1">Belongs to the AccD/PCCB family.</text>
</comment>
<organism evidence="4 5">
    <name type="scientific">Artemia franciscana</name>
    <name type="common">Brine shrimp</name>
    <name type="synonym">Artemia sanfranciscana</name>
    <dbReference type="NCBI Taxonomy" id="6661"/>
    <lineage>
        <taxon>Eukaryota</taxon>
        <taxon>Metazoa</taxon>
        <taxon>Ecdysozoa</taxon>
        <taxon>Arthropoda</taxon>
        <taxon>Crustacea</taxon>
        <taxon>Branchiopoda</taxon>
        <taxon>Anostraca</taxon>
        <taxon>Artemiidae</taxon>
        <taxon>Artemia</taxon>
    </lineage>
</organism>
<dbReference type="Pfam" id="PF01039">
    <property type="entry name" value="Carboxyl_trans"/>
    <property type="match status" value="1"/>
</dbReference>
<proteinExistence type="inferred from homology"/>
<dbReference type="InterPro" id="IPR029045">
    <property type="entry name" value="ClpP/crotonase-like_dom_sf"/>
</dbReference>
<protein>
    <recommendedName>
        <fullName evidence="3">Acetyl-coenzyme A carboxylase carboxyl transferase subunit beta domain-containing protein</fullName>
    </recommendedName>
</protein>
<dbReference type="PANTHER" id="PTHR22855:SF13">
    <property type="entry name" value="METHYLCROTONOYL-COA CARBOXYLASE BETA CHAIN, MITOCHONDRIAL"/>
    <property type="match status" value="1"/>
</dbReference>
<dbReference type="PANTHER" id="PTHR22855">
    <property type="entry name" value="ACETYL, PROPIONYL, PYRUVATE, AND GLUTACONYL CARBOXYLASE-RELATED"/>
    <property type="match status" value="1"/>
</dbReference>
<feature type="compositionally biased region" description="Basic and acidic residues" evidence="2">
    <location>
        <begin position="113"/>
        <end position="128"/>
    </location>
</feature>
<comment type="caution">
    <text evidence="4">The sequence shown here is derived from an EMBL/GenBank/DDBJ whole genome shotgun (WGS) entry which is preliminary data.</text>
</comment>
<feature type="region of interest" description="Disordered" evidence="2">
    <location>
        <begin position="105"/>
        <end position="128"/>
    </location>
</feature>
<feature type="non-terminal residue" evidence="4">
    <location>
        <position position="128"/>
    </location>
</feature>
<evidence type="ECO:0000313" key="5">
    <source>
        <dbReference type="Proteomes" id="UP001187531"/>
    </source>
</evidence>